<dbReference type="RefSeq" id="WP_248156292.1">
    <property type="nucleotide sequence ID" value="NZ_JALNMJ010000012.1"/>
</dbReference>
<dbReference type="Proteomes" id="UP001431221">
    <property type="component" value="Unassembled WGS sequence"/>
</dbReference>
<name>A0ABT0GYS8_9HYPH</name>
<accession>A0ABT0GYS8</accession>
<evidence type="ECO:0008006" key="3">
    <source>
        <dbReference type="Google" id="ProtNLM"/>
    </source>
</evidence>
<evidence type="ECO:0000313" key="1">
    <source>
        <dbReference type="EMBL" id="MCK7613978.1"/>
    </source>
</evidence>
<proteinExistence type="predicted"/>
<evidence type="ECO:0000313" key="2">
    <source>
        <dbReference type="Proteomes" id="UP001431221"/>
    </source>
</evidence>
<dbReference type="EMBL" id="JALNMJ010000012">
    <property type="protein sequence ID" value="MCK7613978.1"/>
    <property type="molecule type" value="Genomic_DNA"/>
</dbReference>
<sequence length="327" mass="36982">MTPAGLEKKSNSLSDHYSEIFVHVGIHRTGTSTLQKYLLATRDAPEAKGLDVVMPQIAGQRDMPNHRDGIRDYIKIHARLNRKPWFLKPFYRRQLNGIFQEYVDLVSPRAPVLVLSEENILGQAFFPERPGLLYPDAERNLLAIRTLTGANLKRVFLAVRSYPDFLLSYEIMREAYFGRGIGLDNLSAWAAGRLRGWKDIVEIMARVFPETDIEIWPYGGIRIEQEFTRLTGLDYAAVCKETGESVVNASATYEALAEIQRLRRAGRKPKKPQVDSILQEGAGQKIRLEDVFPVDALQRLTDLYMADMEAIGRLNNVMICGNGGDAR</sequence>
<protein>
    <recommendedName>
        <fullName evidence="3">Sulfotransferase family protein</fullName>
    </recommendedName>
</protein>
<comment type="caution">
    <text evidence="1">The sequence shown here is derived from an EMBL/GenBank/DDBJ whole genome shotgun (WGS) entry which is preliminary data.</text>
</comment>
<organism evidence="1 2">
    <name type="scientific">Roseibium sediminicola</name>
    <dbReference type="NCBI Taxonomy" id="2933272"/>
    <lineage>
        <taxon>Bacteria</taxon>
        <taxon>Pseudomonadati</taxon>
        <taxon>Pseudomonadota</taxon>
        <taxon>Alphaproteobacteria</taxon>
        <taxon>Hyphomicrobiales</taxon>
        <taxon>Stappiaceae</taxon>
        <taxon>Roseibium</taxon>
    </lineage>
</organism>
<gene>
    <name evidence="1" type="ORF">M0H32_17555</name>
</gene>
<keyword evidence="2" id="KW-1185">Reference proteome</keyword>
<reference evidence="1" key="1">
    <citation type="submission" date="2022-04" db="EMBL/GenBank/DDBJ databases">
        <title>Roseibium sp. CAU 1639 isolated from mud.</title>
        <authorList>
            <person name="Kim W."/>
        </authorList>
    </citation>
    <scope>NUCLEOTIDE SEQUENCE</scope>
    <source>
        <strain evidence="1">CAU 1639</strain>
    </source>
</reference>